<evidence type="ECO:0000256" key="4">
    <source>
        <dbReference type="ARBA" id="ARBA00022825"/>
    </source>
</evidence>
<dbReference type="GO" id="GO:0006508">
    <property type="term" value="P:proteolysis"/>
    <property type="evidence" value="ECO:0007669"/>
    <property type="project" value="UniProtKB-KW"/>
</dbReference>
<gene>
    <name evidence="7" type="ORF">AB5J56_01780</name>
</gene>
<keyword evidence="3 5" id="KW-0378">Hydrolase</keyword>
<feature type="domain" description="Peptidase S8/S53" evidence="6">
    <location>
        <begin position="73"/>
        <end position="279"/>
    </location>
</feature>
<dbReference type="RefSeq" id="WP_369229306.1">
    <property type="nucleotide sequence ID" value="NZ_CP163435.1"/>
</dbReference>
<reference evidence="7" key="1">
    <citation type="submission" date="2024-07" db="EMBL/GenBank/DDBJ databases">
        <authorList>
            <person name="Yu S.T."/>
        </authorList>
    </citation>
    <scope>NUCLEOTIDE SEQUENCE</scope>
    <source>
        <strain evidence="7">R21</strain>
    </source>
</reference>
<keyword evidence="2 5" id="KW-0645">Protease</keyword>
<evidence type="ECO:0000259" key="6">
    <source>
        <dbReference type="Pfam" id="PF00082"/>
    </source>
</evidence>
<evidence type="ECO:0000256" key="2">
    <source>
        <dbReference type="ARBA" id="ARBA00022670"/>
    </source>
</evidence>
<evidence type="ECO:0000256" key="1">
    <source>
        <dbReference type="ARBA" id="ARBA00011073"/>
    </source>
</evidence>
<dbReference type="PANTHER" id="PTHR43806">
    <property type="entry name" value="PEPTIDASE S8"/>
    <property type="match status" value="1"/>
</dbReference>
<dbReference type="Pfam" id="PF00082">
    <property type="entry name" value="Peptidase_S8"/>
    <property type="match status" value="1"/>
</dbReference>
<dbReference type="AlphaFoldDB" id="A0AB39NYQ8"/>
<dbReference type="Gene3D" id="3.40.50.200">
    <property type="entry name" value="Peptidase S8/S53 domain"/>
    <property type="match status" value="1"/>
</dbReference>
<dbReference type="GO" id="GO:0004252">
    <property type="term" value="F:serine-type endopeptidase activity"/>
    <property type="evidence" value="ECO:0007669"/>
    <property type="project" value="UniProtKB-UniRule"/>
</dbReference>
<dbReference type="InterPro" id="IPR000209">
    <property type="entry name" value="Peptidase_S8/S53_dom"/>
</dbReference>
<dbReference type="PRINTS" id="PR00723">
    <property type="entry name" value="SUBTILISIN"/>
</dbReference>
<dbReference type="InterPro" id="IPR050131">
    <property type="entry name" value="Peptidase_S8_subtilisin-like"/>
</dbReference>
<feature type="active site" description="Charge relay system" evidence="5">
    <location>
        <position position="28"/>
    </location>
</feature>
<proteinExistence type="inferred from homology"/>
<evidence type="ECO:0000256" key="3">
    <source>
        <dbReference type="ARBA" id="ARBA00022801"/>
    </source>
</evidence>
<dbReference type="InterPro" id="IPR015500">
    <property type="entry name" value="Peptidase_S8_subtilisin-rel"/>
</dbReference>
<keyword evidence="4 5" id="KW-0720">Serine protease</keyword>
<sequence>MRALDLVGLAPLMGRSAGRPEVAVGLLDGLVAVGQPAFAGRRLRVLPGRPDATGGPAEAGSVCATAGDGPCVHGSFVAGVLSADRASPSPGICPDCTLLIRPIFAGHRANPVAVPAGSPTPLTASAEELAAAVVQAIDAGARVLNLSVAPERPSSSGHRELTAALDHAAARGVLTVVAAGNQGRLGSSVLTRHPWTIPVIGYDGRRRPMGLSNLGGSIGARGVGAPGQALVQLNPGERPLVLSGTSVAVPFVAGTLALLLSCFPRAAPEEVRAAVLRGTARTSVRRSVVPPLLDAWAAYEILRG</sequence>
<dbReference type="PANTHER" id="PTHR43806:SF11">
    <property type="entry name" value="CEREVISIN-RELATED"/>
    <property type="match status" value="1"/>
</dbReference>
<dbReference type="SUPFAM" id="SSF52743">
    <property type="entry name" value="Subtilisin-like"/>
    <property type="match status" value="1"/>
</dbReference>
<feature type="active site" description="Charge relay system" evidence="5">
    <location>
        <position position="246"/>
    </location>
</feature>
<dbReference type="PROSITE" id="PS00138">
    <property type="entry name" value="SUBTILASE_SER"/>
    <property type="match status" value="1"/>
</dbReference>
<name>A0AB39NYQ8_9ACTN</name>
<evidence type="ECO:0000256" key="5">
    <source>
        <dbReference type="PROSITE-ProRule" id="PRU01240"/>
    </source>
</evidence>
<comment type="similarity">
    <text evidence="1 5">Belongs to the peptidase S8 family.</text>
</comment>
<dbReference type="InterPro" id="IPR023828">
    <property type="entry name" value="Peptidase_S8_Ser-AS"/>
</dbReference>
<protein>
    <submittedName>
        <fullName evidence="7">S8 family serine peptidase</fullName>
    </submittedName>
</protein>
<dbReference type="PROSITE" id="PS51892">
    <property type="entry name" value="SUBTILASE"/>
    <property type="match status" value="1"/>
</dbReference>
<evidence type="ECO:0000313" key="7">
    <source>
        <dbReference type="EMBL" id="XDQ23515.1"/>
    </source>
</evidence>
<accession>A0AB39NYQ8</accession>
<organism evidence="7">
    <name type="scientific">Streptomyces sp. R21</name>
    <dbReference type="NCBI Taxonomy" id="3238627"/>
    <lineage>
        <taxon>Bacteria</taxon>
        <taxon>Bacillati</taxon>
        <taxon>Actinomycetota</taxon>
        <taxon>Actinomycetes</taxon>
        <taxon>Kitasatosporales</taxon>
        <taxon>Streptomycetaceae</taxon>
        <taxon>Streptomyces</taxon>
    </lineage>
</organism>
<feature type="active site" description="Charge relay system" evidence="5">
    <location>
        <position position="73"/>
    </location>
</feature>
<dbReference type="InterPro" id="IPR036852">
    <property type="entry name" value="Peptidase_S8/S53_dom_sf"/>
</dbReference>
<dbReference type="EMBL" id="CP163435">
    <property type="protein sequence ID" value="XDQ23515.1"/>
    <property type="molecule type" value="Genomic_DNA"/>
</dbReference>